<dbReference type="eggNOG" id="ENOG502S09X">
    <property type="taxonomic scope" value="Eukaryota"/>
</dbReference>
<keyword evidence="3" id="KW-1185">Reference proteome</keyword>
<evidence type="ECO:0000256" key="1">
    <source>
        <dbReference type="SAM" id="MobiDB-lite"/>
    </source>
</evidence>
<dbReference type="InterPro" id="IPR021109">
    <property type="entry name" value="Peptidase_aspartic_dom_sf"/>
</dbReference>
<dbReference type="RefSeq" id="XP_012188430.1">
    <property type="nucleotide sequence ID" value="XM_012333040.1"/>
</dbReference>
<dbReference type="Gene3D" id="2.40.70.10">
    <property type="entry name" value="Acid Proteases"/>
    <property type="match status" value="1"/>
</dbReference>
<reference evidence="3" key="1">
    <citation type="journal article" date="2013" name="Genome Announc.">
        <title>Draft genome sequence of the basidiomycetous yeast-like fungus Pseudozyma hubeiensis SY62, which produces an abundant amount of the biosurfactant mannosylerythritol lipids.</title>
        <authorList>
            <person name="Konishi M."/>
            <person name="Hatada Y."/>
            <person name="Horiuchi J."/>
        </authorList>
    </citation>
    <scope>NUCLEOTIDE SEQUENCE [LARGE SCALE GENOMIC DNA]</scope>
    <source>
        <strain evidence="3">SY62</strain>
    </source>
</reference>
<dbReference type="GeneID" id="24107709"/>
<dbReference type="OrthoDB" id="6600758at2759"/>
<sequence>MEAKRRRLTKLKKNLNVVSNLDSNSLSRCASPMRHDGRSVHIDCSVGESAPSSCVGCKAIRRSFAGDTNPPRTAQFHAGSLPSFALRLKSDDSLESLKSRAAKKIRLQLDDGIPLVIKYGWSGQTYTLEDSDDWEIFLERFGNEKEADREYDDAAELCYSPMDTNADLNPASHLYQTISTVFLESPEIPSHGADAHSADAHDGPNVPVVDESTLVHRTPGRGKSGAVSIHRVSAPFVPSADDYSEAGGVTAGGRDSIMYPPPREPTAAPGYSKPTVPEPPAAKATFDDAVSTHTSKTRKTNATVSSVPSHKIAFQEFHSQLGVRLLKGSIGPIQDVPMMLKSGYRHVYVSRSFALNHGFIPKDTTPGTYGFNGITNLGKWPVQVGSKAVPCTVMLAEDSYFPVILGRSFMEKRGVRTDPIDMTSVTFMDNGERADVEVVVVRDEHGEPVPIP</sequence>
<gene>
    <name evidence="2" type="ORF">PHSY_002416</name>
</gene>
<feature type="region of interest" description="Disordered" evidence="1">
    <location>
        <begin position="245"/>
        <end position="303"/>
    </location>
</feature>
<evidence type="ECO:0000313" key="3">
    <source>
        <dbReference type="Proteomes" id="UP000014071"/>
    </source>
</evidence>
<dbReference type="AlphaFoldDB" id="R9P0V2"/>
<evidence type="ECO:0000313" key="2">
    <source>
        <dbReference type="EMBL" id="GAC94843.1"/>
    </source>
</evidence>
<protein>
    <submittedName>
        <fullName evidence="2">Uncharacterized protein</fullName>
    </submittedName>
</protein>
<organism evidence="2 3">
    <name type="scientific">Pseudozyma hubeiensis (strain SY62)</name>
    <name type="common">Yeast</name>
    <dbReference type="NCBI Taxonomy" id="1305764"/>
    <lineage>
        <taxon>Eukaryota</taxon>
        <taxon>Fungi</taxon>
        <taxon>Dikarya</taxon>
        <taxon>Basidiomycota</taxon>
        <taxon>Ustilaginomycotina</taxon>
        <taxon>Ustilaginomycetes</taxon>
        <taxon>Ustilaginales</taxon>
        <taxon>Ustilaginaceae</taxon>
        <taxon>Pseudozyma</taxon>
    </lineage>
</organism>
<dbReference type="EMBL" id="DF238786">
    <property type="protein sequence ID" value="GAC94843.1"/>
    <property type="molecule type" value="Genomic_DNA"/>
</dbReference>
<dbReference type="Proteomes" id="UP000014071">
    <property type="component" value="Unassembled WGS sequence"/>
</dbReference>
<name>R9P0V2_PSEHS</name>
<dbReference type="HOGENOM" id="CLU_045028_1_0_1"/>
<proteinExistence type="predicted"/>
<accession>R9P0V2</accession>